<feature type="domain" description="Glycoside hydrolase family 5" evidence="3">
    <location>
        <begin position="35"/>
        <end position="198"/>
    </location>
</feature>
<evidence type="ECO:0000256" key="1">
    <source>
        <dbReference type="ARBA" id="ARBA00022801"/>
    </source>
</evidence>
<evidence type="ECO:0000259" key="3">
    <source>
        <dbReference type="Pfam" id="PF00150"/>
    </source>
</evidence>
<dbReference type="EMBL" id="DF820458">
    <property type="protein sequence ID" value="GAK52278.1"/>
    <property type="molecule type" value="Genomic_DNA"/>
</dbReference>
<name>A0A081BPG2_9BACT</name>
<proteinExistence type="predicted"/>
<gene>
    <name evidence="4" type="ORF">U14_03529</name>
</gene>
<reference evidence="4" key="1">
    <citation type="journal article" date="2015" name="PeerJ">
        <title>First genomic representation of candidate bacterial phylum KSB3 points to enhanced environmental sensing as a trigger of wastewater bulking.</title>
        <authorList>
            <person name="Sekiguchi Y."/>
            <person name="Ohashi A."/>
            <person name="Parks D.H."/>
            <person name="Yamauchi T."/>
            <person name="Tyson G.W."/>
            <person name="Hugenholtz P."/>
        </authorList>
    </citation>
    <scope>NUCLEOTIDE SEQUENCE [LARGE SCALE GENOMIC DNA]</scope>
</reference>
<protein>
    <recommendedName>
        <fullName evidence="3">Glycoside hydrolase family 5 domain-containing protein</fullName>
    </recommendedName>
</protein>
<dbReference type="GO" id="GO:0004553">
    <property type="term" value="F:hydrolase activity, hydrolyzing O-glycosyl compounds"/>
    <property type="evidence" value="ECO:0007669"/>
    <property type="project" value="InterPro"/>
</dbReference>
<evidence type="ECO:0000256" key="2">
    <source>
        <dbReference type="ARBA" id="ARBA00023295"/>
    </source>
</evidence>
<sequence>MAFPGKLYRDGAVIKQQNVTGNLRLLFVEQFGFNHYVNEEIFKWIDALCDTGVNGMRVFGFWPFGQGQEEEPYIRIGGKYDLNQFNQRFFDYFERWLAYAEKCGITVMYELFDSAAFWHAPAAPYHPYYQLVGADLKKFADPNNTSLMDVQKRYIIKVAEIVRQHQNVIIGIMNEFKENKLWHYEMSRYVKALLPGVLISGSEEDSPAVADSNADIWFIHTGRYDIATGNSNVAADAADLRKRAGNQKAIGFSTDGFGQSGMTRENPTDMKRLAADVNRAGLQLFGFLDHHAYLANRGDSSAAQLNRETYQAIVSEFKPYPAPSRPAAKAAPKYRFEEETYTNLLKQGVPSGVVTKLRTLKGKEYLTKDDLLLELRRTIGRPQTDHYADLFVKYTTIGRTSDGFLDIFRVANLPSTHPDAVVERNGKAIRTTQQQGFLCYGQYKKGYPVKSLKALFSIQIDNNTVDDRNILILDVYDHQSDRVIGKEIITRKDFAKANQFCLFTFDFKPPSDKANMEFRIYYMGHAYVLADKIAVIDPDDLQVSDPSQIPDYRSTSRTVDPSVEIGDTAISGKLVIADSLKNGRTVGTANGGQFTPNGYRIATNFQGYLVYETGIVGNIGIEFTAKGYLDREECTDNKLVVLLMYDSPRDANWGDPAIWRDSHYSLLEIRKRGYAPGLEYITNGLGLKCVSHGEGAESGSWAGHGLAGHPLEWNPDVSYHWVITWKDGVLDVCRNDQPLYLINTLPHFNPTGKIVARIGGTHWGRGGPRNVTYSDVKIYRV</sequence>
<dbReference type="Proteomes" id="UP000030700">
    <property type="component" value="Unassembled WGS sequence"/>
</dbReference>
<evidence type="ECO:0000313" key="5">
    <source>
        <dbReference type="Proteomes" id="UP000030700"/>
    </source>
</evidence>
<dbReference type="AlphaFoldDB" id="A0A081BPG2"/>
<organism evidence="4">
    <name type="scientific">Candidatus Moduliflexus flocculans</name>
    <dbReference type="NCBI Taxonomy" id="1499966"/>
    <lineage>
        <taxon>Bacteria</taxon>
        <taxon>Candidatus Moduliflexota</taxon>
        <taxon>Candidatus Moduliflexia</taxon>
        <taxon>Candidatus Moduliflexales</taxon>
        <taxon>Candidatus Moduliflexaceae</taxon>
    </lineage>
</organism>
<dbReference type="SUPFAM" id="SSF51445">
    <property type="entry name" value="(Trans)glycosidases"/>
    <property type="match status" value="1"/>
</dbReference>
<dbReference type="Pfam" id="PF00150">
    <property type="entry name" value="Cellulase"/>
    <property type="match status" value="1"/>
</dbReference>
<dbReference type="InterPro" id="IPR017853">
    <property type="entry name" value="GH"/>
</dbReference>
<keyword evidence="2" id="KW-0326">Glycosidase</keyword>
<dbReference type="Gene3D" id="3.20.20.80">
    <property type="entry name" value="Glycosidases"/>
    <property type="match status" value="1"/>
</dbReference>
<evidence type="ECO:0000313" key="4">
    <source>
        <dbReference type="EMBL" id="GAK52278.1"/>
    </source>
</evidence>
<dbReference type="InterPro" id="IPR001547">
    <property type="entry name" value="Glyco_hydro_5"/>
</dbReference>
<accession>A0A081BPG2</accession>
<keyword evidence="5" id="KW-1185">Reference proteome</keyword>
<dbReference type="GO" id="GO:0000272">
    <property type="term" value="P:polysaccharide catabolic process"/>
    <property type="evidence" value="ECO:0007669"/>
    <property type="project" value="InterPro"/>
</dbReference>
<dbReference type="HOGENOM" id="CLU_358529_0_0_0"/>
<keyword evidence="1" id="KW-0378">Hydrolase</keyword>